<dbReference type="EMBL" id="JYDT01003502">
    <property type="protein sequence ID" value="KRY62347.1"/>
    <property type="molecule type" value="Genomic_DNA"/>
</dbReference>
<evidence type="ECO:0000313" key="1">
    <source>
        <dbReference type="EMBL" id="KRY62347.1"/>
    </source>
</evidence>
<comment type="caution">
    <text evidence="1">The sequence shown here is derived from an EMBL/GenBank/DDBJ whole genome shotgun (WGS) entry which is preliminary data.</text>
</comment>
<dbReference type="AlphaFoldDB" id="A0A0V1DLX3"/>
<protein>
    <submittedName>
        <fullName evidence="1">Uncharacterized protein</fullName>
    </submittedName>
</protein>
<accession>A0A0V1DLX3</accession>
<dbReference type="Proteomes" id="UP000054995">
    <property type="component" value="Unassembled WGS sequence"/>
</dbReference>
<reference evidence="1 2" key="1">
    <citation type="submission" date="2015-01" db="EMBL/GenBank/DDBJ databases">
        <title>Evolution of Trichinella species and genotypes.</title>
        <authorList>
            <person name="Korhonen P.K."/>
            <person name="Edoardo P."/>
            <person name="Giuseppe L.R."/>
            <person name="Gasser R.B."/>
        </authorList>
    </citation>
    <scope>NUCLEOTIDE SEQUENCE [LARGE SCALE GENOMIC DNA]</scope>
    <source>
        <strain evidence="1">ISS470</strain>
    </source>
</reference>
<organism evidence="1 2">
    <name type="scientific">Trichinella pseudospiralis</name>
    <name type="common">Parasitic roundworm</name>
    <dbReference type="NCBI Taxonomy" id="6337"/>
    <lineage>
        <taxon>Eukaryota</taxon>
        <taxon>Metazoa</taxon>
        <taxon>Ecdysozoa</taxon>
        <taxon>Nematoda</taxon>
        <taxon>Enoplea</taxon>
        <taxon>Dorylaimia</taxon>
        <taxon>Trichinellida</taxon>
        <taxon>Trichinellidae</taxon>
        <taxon>Trichinella</taxon>
    </lineage>
</organism>
<sequence length="31" mass="3512">MSCVTATCVLTRGREHRVSNNLHSRNKAALW</sequence>
<name>A0A0V1DLX3_TRIPS</name>
<evidence type="ECO:0000313" key="2">
    <source>
        <dbReference type="Proteomes" id="UP000054995"/>
    </source>
</evidence>
<gene>
    <name evidence="1" type="ORF">T4D_8894</name>
</gene>
<keyword evidence="2" id="KW-1185">Reference proteome</keyword>
<proteinExistence type="predicted"/>